<comment type="caution">
    <text evidence="6">The sequence shown here is derived from an EMBL/GenBank/DDBJ whole genome shotgun (WGS) entry which is preliminary data.</text>
</comment>
<evidence type="ECO:0000256" key="4">
    <source>
        <dbReference type="SAM" id="Phobius"/>
    </source>
</evidence>
<feature type="transmembrane region" description="Helical" evidence="4">
    <location>
        <begin position="243"/>
        <end position="260"/>
    </location>
</feature>
<keyword evidence="1 4" id="KW-0812">Transmembrane</keyword>
<dbReference type="Pfam" id="PF07690">
    <property type="entry name" value="MFS_1"/>
    <property type="match status" value="1"/>
</dbReference>
<dbReference type="GO" id="GO:0022857">
    <property type="term" value="F:transmembrane transporter activity"/>
    <property type="evidence" value="ECO:0007669"/>
    <property type="project" value="InterPro"/>
</dbReference>
<evidence type="ECO:0000259" key="5">
    <source>
        <dbReference type="PROSITE" id="PS50850"/>
    </source>
</evidence>
<name>A0A2M7ASC4_9BACT</name>
<dbReference type="PROSITE" id="PS50850">
    <property type="entry name" value="MFS"/>
    <property type="match status" value="1"/>
</dbReference>
<evidence type="ECO:0000313" key="6">
    <source>
        <dbReference type="EMBL" id="PIU73529.1"/>
    </source>
</evidence>
<evidence type="ECO:0000256" key="3">
    <source>
        <dbReference type="ARBA" id="ARBA00023136"/>
    </source>
</evidence>
<dbReference type="SUPFAM" id="SSF103473">
    <property type="entry name" value="MFS general substrate transporter"/>
    <property type="match status" value="1"/>
</dbReference>
<dbReference type="CDD" id="cd06174">
    <property type="entry name" value="MFS"/>
    <property type="match status" value="1"/>
</dbReference>
<dbReference type="PANTHER" id="PTHR23530:SF1">
    <property type="entry name" value="PERMEASE, MAJOR FACILITATOR SUPERFAMILY-RELATED"/>
    <property type="match status" value="1"/>
</dbReference>
<feature type="transmembrane region" description="Helical" evidence="4">
    <location>
        <begin position="296"/>
        <end position="315"/>
    </location>
</feature>
<feature type="transmembrane region" description="Helical" evidence="4">
    <location>
        <begin position="272"/>
        <end position="290"/>
    </location>
</feature>
<dbReference type="Proteomes" id="UP000231407">
    <property type="component" value="Unassembled WGS sequence"/>
</dbReference>
<feature type="transmembrane region" description="Helical" evidence="4">
    <location>
        <begin position="336"/>
        <end position="353"/>
    </location>
</feature>
<feature type="domain" description="Major facilitator superfamily (MFS) profile" evidence="5">
    <location>
        <begin position="1"/>
        <end position="381"/>
    </location>
</feature>
<sequence>MKPKIETVFVLAKVLEQASSAWFFGTYVIFLTAAGLTLLQANLLNVVFMSVSTLFDPFTGNLADKIGQKKVYLFGLFFWGTGMLVYGLNHTFAMFAVAEGTSAIGHALISEALESWLRNHTSEKVTRVTSAKAQTWAKMATIPAALSGAFIGSKYGLSWPWILAGLSSFVALMLIWFLSRHIPERPKRWQVTSVPGVWSMIKIMIKNRILKRVVVIYAVVAAAVMPFNMFWQIVLRDAGGKPEWMGSVWIGIALLTALGAKLSARIRNGFRSLWIPVVFIGLPLIGAAFVPNLWLILGLFFTHEIGRGMWPLVVFNYSNRHIKSGVRSTVNSIRSTAGTIGGVVGLLVSGILTEVINPRQVWTISALVLLVVTLWVRRQRS</sequence>
<accession>A0A2M7ASC4</accession>
<dbReference type="InterPro" id="IPR020846">
    <property type="entry name" value="MFS_dom"/>
</dbReference>
<keyword evidence="2 4" id="KW-1133">Transmembrane helix</keyword>
<evidence type="ECO:0000256" key="2">
    <source>
        <dbReference type="ARBA" id="ARBA00022989"/>
    </source>
</evidence>
<dbReference type="InterPro" id="IPR036259">
    <property type="entry name" value="MFS_trans_sf"/>
</dbReference>
<dbReference type="Gene3D" id="1.20.1250.20">
    <property type="entry name" value="MFS general substrate transporter like domains"/>
    <property type="match status" value="1"/>
</dbReference>
<reference evidence="7" key="1">
    <citation type="submission" date="2017-09" db="EMBL/GenBank/DDBJ databases">
        <title>Depth-based differentiation of microbial function through sediment-hosted aquifers and enrichment of novel symbionts in the deep terrestrial subsurface.</title>
        <authorList>
            <person name="Probst A.J."/>
            <person name="Ladd B."/>
            <person name="Jarett J.K."/>
            <person name="Geller-Mcgrath D.E."/>
            <person name="Sieber C.M.K."/>
            <person name="Emerson J.B."/>
            <person name="Anantharaman K."/>
            <person name="Thomas B.C."/>
            <person name="Malmstrom R."/>
            <person name="Stieglmeier M."/>
            <person name="Klingl A."/>
            <person name="Woyke T."/>
            <person name="Ryan C.M."/>
            <person name="Banfield J.F."/>
        </authorList>
    </citation>
    <scope>NUCLEOTIDE SEQUENCE [LARGE SCALE GENOMIC DNA]</scope>
</reference>
<feature type="transmembrane region" description="Helical" evidence="4">
    <location>
        <begin position="359"/>
        <end position="376"/>
    </location>
</feature>
<dbReference type="AlphaFoldDB" id="A0A2M7ASC4"/>
<feature type="transmembrane region" description="Helical" evidence="4">
    <location>
        <begin position="20"/>
        <end position="39"/>
    </location>
</feature>
<feature type="transmembrane region" description="Helical" evidence="4">
    <location>
        <begin position="159"/>
        <end position="178"/>
    </location>
</feature>
<dbReference type="InterPro" id="IPR011701">
    <property type="entry name" value="MFS"/>
</dbReference>
<dbReference type="InterPro" id="IPR053160">
    <property type="entry name" value="MFS_DHA3_Transporter"/>
</dbReference>
<proteinExistence type="predicted"/>
<feature type="transmembrane region" description="Helical" evidence="4">
    <location>
        <begin position="71"/>
        <end position="88"/>
    </location>
</feature>
<evidence type="ECO:0000313" key="7">
    <source>
        <dbReference type="Proteomes" id="UP000231407"/>
    </source>
</evidence>
<evidence type="ECO:0000256" key="1">
    <source>
        <dbReference type="ARBA" id="ARBA00022692"/>
    </source>
</evidence>
<dbReference type="PANTHER" id="PTHR23530">
    <property type="entry name" value="TRANSPORT PROTEIN-RELATED"/>
    <property type="match status" value="1"/>
</dbReference>
<gene>
    <name evidence="6" type="ORF">COS78_02005</name>
</gene>
<organism evidence="6 7">
    <name type="scientific">Candidatus Shapirobacteria bacterium CG06_land_8_20_14_3_00_40_12</name>
    <dbReference type="NCBI Taxonomy" id="1974881"/>
    <lineage>
        <taxon>Bacteria</taxon>
        <taxon>Candidatus Shapironibacteriota</taxon>
    </lineage>
</organism>
<feature type="transmembrane region" description="Helical" evidence="4">
    <location>
        <begin position="209"/>
        <end position="231"/>
    </location>
</feature>
<keyword evidence="3 4" id="KW-0472">Membrane</keyword>
<protein>
    <recommendedName>
        <fullName evidence="5">Major facilitator superfamily (MFS) profile domain-containing protein</fullName>
    </recommendedName>
</protein>
<dbReference type="EMBL" id="PEWA01000023">
    <property type="protein sequence ID" value="PIU73529.1"/>
    <property type="molecule type" value="Genomic_DNA"/>
</dbReference>